<dbReference type="AlphaFoldDB" id="A0A7J7XHM9"/>
<dbReference type="EMBL" id="JABWUV010000006">
    <property type="protein sequence ID" value="KAF6349221.1"/>
    <property type="molecule type" value="Genomic_DNA"/>
</dbReference>
<evidence type="ECO:0000313" key="2">
    <source>
        <dbReference type="Proteomes" id="UP000527355"/>
    </source>
</evidence>
<accession>A0A7J7XHM9</accession>
<dbReference type="Proteomes" id="UP000527355">
    <property type="component" value="Unassembled WGS sequence"/>
</dbReference>
<comment type="caution">
    <text evidence="1">The sequence shown here is derived from an EMBL/GenBank/DDBJ whole genome shotgun (WGS) entry which is preliminary data.</text>
</comment>
<sequence>MGSLSRFGSVDSVSACRPKGSGFDSGQGYLGCRLLPGPGAGQEHAGATNRCVSLRLMFLSIPLSSTLSKKVKGKYPRVRINKQKKLGRGPGGVAGCLGVIPAPEGHWFYSRSGHVPGLLAPFPVGSLQGTAN</sequence>
<gene>
    <name evidence="1" type="ORF">mMyoMyo1_011771</name>
</gene>
<proteinExistence type="predicted"/>
<protein>
    <submittedName>
        <fullName evidence="1">Uncharacterized protein</fullName>
    </submittedName>
</protein>
<name>A0A7J7XHM9_MYOMY</name>
<reference evidence="1 2" key="1">
    <citation type="journal article" date="2020" name="Nature">
        <title>Six reference-quality genomes reveal evolution of bat adaptations.</title>
        <authorList>
            <person name="Jebb D."/>
            <person name="Huang Z."/>
            <person name="Pippel M."/>
            <person name="Hughes G.M."/>
            <person name="Lavrichenko K."/>
            <person name="Devanna P."/>
            <person name="Winkler S."/>
            <person name="Jermiin L.S."/>
            <person name="Skirmuntt E.C."/>
            <person name="Katzourakis A."/>
            <person name="Burkitt-Gray L."/>
            <person name="Ray D.A."/>
            <person name="Sullivan K.A.M."/>
            <person name="Roscito J.G."/>
            <person name="Kirilenko B.M."/>
            <person name="Davalos L.M."/>
            <person name="Corthals A.P."/>
            <person name="Power M.L."/>
            <person name="Jones G."/>
            <person name="Ransome R.D."/>
            <person name="Dechmann D.K.N."/>
            <person name="Locatelli A.G."/>
            <person name="Puechmaille S.J."/>
            <person name="Fedrigo O."/>
            <person name="Jarvis E.D."/>
            <person name="Hiller M."/>
            <person name="Vernes S.C."/>
            <person name="Myers E.W."/>
            <person name="Teeling E.C."/>
        </authorList>
    </citation>
    <scope>NUCLEOTIDE SEQUENCE [LARGE SCALE GENOMIC DNA]</scope>
    <source>
        <strain evidence="1">MMyoMyo1</strain>
        <tissue evidence="1">Flight muscle</tissue>
    </source>
</reference>
<organism evidence="1 2">
    <name type="scientific">Myotis myotis</name>
    <name type="common">Greater mouse-eared bat</name>
    <name type="synonym">Vespertilio myotis</name>
    <dbReference type="NCBI Taxonomy" id="51298"/>
    <lineage>
        <taxon>Eukaryota</taxon>
        <taxon>Metazoa</taxon>
        <taxon>Chordata</taxon>
        <taxon>Craniata</taxon>
        <taxon>Vertebrata</taxon>
        <taxon>Euteleostomi</taxon>
        <taxon>Mammalia</taxon>
        <taxon>Eutheria</taxon>
        <taxon>Laurasiatheria</taxon>
        <taxon>Chiroptera</taxon>
        <taxon>Yangochiroptera</taxon>
        <taxon>Vespertilionidae</taxon>
        <taxon>Myotis</taxon>
    </lineage>
</organism>
<keyword evidence="2" id="KW-1185">Reference proteome</keyword>
<evidence type="ECO:0000313" key="1">
    <source>
        <dbReference type="EMBL" id="KAF6349221.1"/>
    </source>
</evidence>